<reference evidence="1 2" key="1">
    <citation type="submission" date="2017-07" db="EMBL/GenBank/DDBJ databases">
        <title>Phylogenetic study on the rhizospheric bacterium Ochrobactrum sp. A44.</title>
        <authorList>
            <person name="Krzyzanowska D.M."/>
            <person name="Ossowicki A."/>
            <person name="Rajewska M."/>
            <person name="Maciag T."/>
            <person name="Kaczynski Z."/>
            <person name="Czerwicka M."/>
            <person name="Jafra S."/>
        </authorList>
    </citation>
    <scope>NUCLEOTIDE SEQUENCE [LARGE SCALE GENOMIC DNA]</scope>
    <source>
        <strain evidence="1 2">A44</strain>
    </source>
</reference>
<protein>
    <submittedName>
        <fullName evidence="1">Uncharacterized protein</fullName>
    </submittedName>
</protein>
<sequence length="43" mass="4732">MREEGLFMSFPVSTFKALVSGVGRLCAEAFARAAQIAFHQLDE</sequence>
<evidence type="ECO:0000313" key="1">
    <source>
        <dbReference type="EMBL" id="ASV84619.1"/>
    </source>
</evidence>
<dbReference type="AlphaFoldDB" id="A0A248UE77"/>
<accession>A0A248UE77</accession>
<gene>
    <name evidence="1" type="ORF">CES85_5414</name>
</gene>
<proteinExistence type="predicted"/>
<dbReference type="Proteomes" id="UP000215256">
    <property type="component" value="Chromosome 2"/>
</dbReference>
<organism evidence="1 2">
    <name type="scientific">Ochrobactrum quorumnocens</name>
    <dbReference type="NCBI Taxonomy" id="271865"/>
    <lineage>
        <taxon>Bacteria</taxon>
        <taxon>Pseudomonadati</taxon>
        <taxon>Pseudomonadota</taxon>
        <taxon>Alphaproteobacteria</taxon>
        <taxon>Hyphomicrobiales</taxon>
        <taxon>Brucellaceae</taxon>
        <taxon>Brucella/Ochrobactrum group</taxon>
        <taxon>Ochrobactrum</taxon>
    </lineage>
</organism>
<evidence type="ECO:0000313" key="2">
    <source>
        <dbReference type="Proteomes" id="UP000215256"/>
    </source>
</evidence>
<dbReference type="EMBL" id="CP022603">
    <property type="protein sequence ID" value="ASV84619.1"/>
    <property type="molecule type" value="Genomic_DNA"/>
</dbReference>
<name>A0A248UE77_9HYPH</name>
<dbReference type="KEGG" id="och:CES85_5414"/>